<evidence type="ECO:0000256" key="2">
    <source>
        <dbReference type="SAM" id="Phobius"/>
    </source>
</evidence>
<evidence type="ECO:0000313" key="4">
    <source>
        <dbReference type="Proteomes" id="UP000261380"/>
    </source>
</evidence>
<keyword evidence="2" id="KW-1133">Transmembrane helix</keyword>
<reference evidence="3" key="1">
    <citation type="submission" date="2025-08" db="UniProtKB">
        <authorList>
            <consortium name="Ensembl"/>
        </authorList>
    </citation>
    <scope>IDENTIFICATION</scope>
</reference>
<dbReference type="GO" id="GO:0016020">
    <property type="term" value="C:membrane"/>
    <property type="evidence" value="ECO:0007669"/>
    <property type="project" value="InterPro"/>
</dbReference>
<dbReference type="GeneTree" id="ENSGT00940000163234"/>
<organism evidence="3 4">
    <name type="scientific">Xiphophorus couchianus</name>
    <name type="common">Monterrey platyfish</name>
    <dbReference type="NCBI Taxonomy" id="32473"/>
    <lineage>
        <taxon>Eukaryota</taxon>
        <taxon>Metazoa</taxon>
        <taxon>Chordata</taxon>
        <taxon>Craniata</taxon>
        <taxon>Vertebrata</taxon>
        <taxon>Euteleostomi</taxon>
        <taxon>Actinopterygii</taxon>
        <taxon>Neopterygii</taxon>
        <taxon>Teleostei</taxon>
        <taxon>Neoteleostei</taxon>
        <taxon>Acanthomorphata</taxon>
        <taxon>Ovalentaria</taxon>
        <taxon>Atherinomorphae</taxon>
        <taxon>Cyprinodontiformes</taxon>
        <taxon>Poeciliidae</taxon>
        <taxon>Poeciliinae</taxon>
        <taxon>Xiphophorus</taxon>
    </lineage>
</organism>
<dbReference type="GO" id="GO:0042910">
    <property type="term" value="F:xenobiotic transmembrane transporter activity"/>
    <property type="evidence" value="ECO:0007669"/>
    <property type="project" value="InterPro"/>
</dbReference>
<keyword evidence="2" id="KW-0812">Transmembrane</keyword>
<keyword evidence="2" id="KW-0472">Membrane</keyword>
<dbReference type="GO" id="GO:0015297">
    <property type="term" value="F:antiporter activity"/>
    <property type="evidence" value="ECO:0007669"/>
    <property type="project" value="InterPro"/>
</dbReference>
<keyword evidence="4" id="KW-1185">Reference proteome</keyword>
<feature type="transmembrane region" description="Helical" evidence="2">
    <location>
        <begin position="258"/>
        <end position="277"/>
    </location>
</feature>
<comment type="similarity">
    <text evidence="1">Belongs to the multi antimicrobial extrusion (MATE) (TC 2.A.66.1) family.</text>
</comment>
<accession>A0A3B5LR01</accession>
<proteinExistence type="inferred from homology"/>
<dbReference type="AlphaFoldDB" id="A0A3B5LR01"/>
<dbReference type="InterPro" id="IPR002528">
    <property type="entry name" value="MATE_fam"/>
</dbReference>
<evidence type="ECO:0000256" key="1">
    <source>
        <dbReference type="ARBA" id="ARBA00010199"/>
    </source>
</evidence>
<reference evidence="3" key="2">
    <citation type="submission" date="2025-09" db="UniProtKB">
        <authorList>
            <consortium name="Ensembl"/>
        </authorList>
    </citation>
    <scope>IDENTIFICATION</scope>
</reference>
<dbReference type="Ensembl" id="ENSXCOT00000013388.1">
    <property type="protein sequence ID" value="ENSXCOP00000013225.1"/>
    <property type="gene ID" value="ENSXCOG00000010024.1"/>
</dbReference>
<sequence length="282" mass="30840">DCRWWVESIRLNFFKIKLCPFCTKLTMYNMHLTSFHLTSFLLSYLGWSKECLVDWKSYIQLAVPGMVMMCVEWWTYEIGGFLAGLISEVELGTQSVVYQLANIAYMFPLGFSVAGNVRVGNALGAGETEQAKLPLGMLLFTTGSVSNLPLLEGCVTSLVVKSNLFFYTSHDQAASGGIIRGAGKQRVGAICYFLGFYGIGFPIGIPLMFVAKQGIKGAQSEDAEHSLSVTDAMDLVDTEEVSLEVQPSFRSLVLRRGLALAGMLLVLATGITINLLVTNLVT</sequence>
<feature type="transmembrane region" description="Helical" evidence="2">
    <location>
        <begin position="192"/>
        <end position="211"/>
    </location>
</feature>
<name>A0A3B5LR01_9TELE</name>
<dbReference type="STRING" id="32473.ENSXCOP00000013225"/>
<dbReference type="Pfam" id="PF01554">
    <property type="entry name" value="MatE"/>
    <property type="match status" value="1"/>
</dbReference>
<evidence type="ECO:0000313" key="3">
    <source>
        <dbReference type="Ensembl" id="ENSXCOP00000013225.1"/>
    </source>
</evidence>
<evidence type="ECO:0008006" key="5">
    <source>
        <dbReference type="Google" id="ProtNLM"/>
    </source>
</evidence>
<dbReference type="Proteomes" id="UP000261380">
    <property type="component" value="Unplaced"/>
</dbReference>
<dbReference type="PANTHER" id="PTHR11206">
    <property type="entry name" value="MULTIDRUG RESISTANCE PROTEIN"/>
    <property type="match status" value="1"/>
</dbReference>
<protein>
    <recommendedName>
        <fullName evidence="5">Solute carrier family 47 member 3</fullName>
    </recommendedName>
</protein>